<feature type="transmembrane region" description="Helical" evidence="2">
    <location>
        <begin position="118"/>
        <end position="137"/>
    </location>
</feature>
<keyword evidence="4" id="KW-1185">Reference proteome</keyword>
<evidence type="ECO:0000256" key="1">
    <source>
        <dbReference type="SAM" id="MobiDB-lite"/>
    </source>
</evidence>
<feature type="compositionally biased region" description="Low complexity" evidence="1">
    <location>
        <begin position="11"/>
        <end position="48"/>
    </location>
</feature>
<keyword evidence="2 3" id="KW-0812">Transmembrane</keyword>
<dbReference type="OrthoDB" id="3295542at2"/>
<keyword evidence="2" id="KW-0472">Membrane</keyword>
<protein>
    <submittedName>
        <fullName evidence="3">Putative transmembrane protein (PGPGW)</fullName>
    </submittedName>
</protein>
<feature type="region of interest" description="Disordered" evidence="1">
    <location>
        <begin position="1"/>
        <end position="65"/>
    </location>
</feature>
<evidence type="ECO:0000256" key="2">
    <source>
        <dbReference type="SAM" id="Phobius"/>
    </source>
</evidence>
<feature type="transmembrane region" description="Helical" evidence="2">
    <location>
        <begin position="158"/>
        <end position="181"/>
    </location>
</feature>
<accession>A0A1H9TF40</accession>
<feature type="transmembrane region" description="Helical" evidence="2">
    <location>
        <begin position="89"/>
        <end position="112"/>
    </location>
</feature>
<dbReference type="RefSeq" id="WP_091970649.1">
    <property type="nucleotide sequence ID" value="NZ_FOGZ01000022.1"/>
</dbReference>
<gene>
    <name evidence="3" type="ORF">SAMN05443377_12214</name>
</gene>
<dbReference type="Pfam" id="PF09656">
    <property type="entry name" value="PGPGW"/>
    <property type="match status" value="1"/>
</dbReference>
<dbReference type="InterPro" id="IPR019099">
    <property type="entry name" value="Uncharacterised_PGPGW_TM"/>
</dbReference>
<evidence type="ECO:0000313" key="4">
    <source>
        <dbReference type="Proteomes" id="UP000198815"/>
    </source>
</evidence>
<evidence type="ECO:0000313" key="3">
    <source>
        <dbReference type="EMBL" id="SER95667.1"/>
    </source>
</evidence>
<dbReference type="AlphaFoldDB" id="A0A1H9TF40"/>
<reference evidence="3 4" key="1">
    <citation type="submission" date="2016-10" db="EMBL/GenBank/DDBJ databases">
        <authorList>
            <person name="de Groot N.N."/>
        </authorList>
    </citation>
    <scope>NUCLEOTIDE SEQUENCE [LARGE SCALE GENOMIC DNA]</scope>
    <source>
        <strain evidence="3 4">DSM 16859</strain>
    </source>
</reference>
<organism evidence="3 4">
    <name type="scientific">Propionibacterium cyclohexanicum</name>
    <dbReference type="NCBI Taxonomy" id="64702"/>
    <lineage>
        <taxon>Bacteria</taxon>
        <taxon>Bacillati</taxon>
        <taxon>Actinomycetota</taxon>
        <taxon>Actinomycetes</taxon>
        <taxon>Propionibacteriales</taxon>
        <taxon>Propionibacteriaceae</taxon>
        <taxon>Propionibacterium</taxon>
    </lineage>
</organism>
<name>A0A1H9TF40_9ACTN</name>
<dbReference type="EMBL" id="FOGZ01000022">
    <property type="protein sequence ID" value="SER95667.1"/>
    <property type="molecule type" value="Genomic_DNA"/>
</dbReference>
<sequence>MSAAEMSAVRPASCPASTSSAPRGTASAGTAPTGTAPTSGGPASPGARVRPPGRLTPHGIRPALPRQDIPRRERFAWRARIRANPATLLVYRTGVGAFGTSLVIASLLLGWLPGPGGTPLMLAGLAVLASEFRWAHILTVQAMRFLRQLRRLPTPVQALFFTAVGVMVALAAWLGLVIVGVPDWLPGWLGAALGHLPGVPG</sequence>
<proteinExistence type="predicted"/>
<dbReference type="Proteomes" id="UP000198815">
    <property type="component" value="Unassembled WGS sequence"/>
</dbReference>
<dbReference type="STRING" id="64702.SAMN05443377_12214"/>
<keyword evidence="2" id="KW-1133">Transmembrane helix</keyword>